<dbReference type="InterPro" id="IPR016566">
    <property type="entry name" value="UCP010219"/>
</dbReference>
<dbReference type="Proteomes" id="UP001310387">
    <property type="component" value="Unassembled WGS sequence"/>
</dbReference>
<dbReference type="EMBL" id="JBAGLP010000117">
    <property type="protein sequence ID" value="MEG3615248.1"/>
    <property type="molecule type" value="Genomic_DNA"/>
</dbReference>
<protein>
    <submittedName>
        <fullName evidence="2">DUF3159 domain-containing protein</fullName>
    </submittedName>
</protein>
<feature type="transmembrane region" description="Helical" evidence="1">
    <location>
        <begin position="197"/>
        <end position="214"/>
    </location>
</feature>
<keyword evidence="3" id="KW-1185">Reference proteome</keyword>
<organism evidence="2 3">
    <name type="scientific">Isoptericola haloaureus</name>
    <dbReference type="NCBI Taxonomy" id="1542902"/>
    <lineage>
        <taxon>Bacteria</taxon>
        <taxon>Bacillati</taxon>
        <taxon>Actinomycetota</taxon>
        <taxon>Actinomycetes</taxon>
        <taxon>Micrococcales</taxon>
        <taxon>Promicromonosporaceae</taxon>
        <taxon>Isoptericola</taxon>
    </lineage>
</organism>
<sequence length="267" mass="28278">MSSHPHDEEHRDLAADPADAGVRRGMRAVTGDSFSLGEAIGGVRGVVEAILPGLVFVVAYVLTTDLTTALVGSGAAALVTVGARLVQRTPVTQAVGGVLGIAVGVIWAWTSGEAEDFYVWGLWTNAAYLVAFVVSIVVRWPLVGLFVEAVRAGFVDQSAAQRPAEDGGAAADDTAQTASPWAPLAAWRADADLVRRYTIASWFWVGLFGIRLAVKVPLYLDGDVGWLGTMHLALGLPLWGLVLWLTWVVVRGAHREEPAADAADDRA</sequence>
<accession>A0ABU7Z799</accession>
<keyword evidence="1" id="KW-1133">Transmembrane helix</keyword>
<evidence type="ECO:0000313" key="3">
    <source>
        <dbReference type="Proteomes" id="UP001310387"/>
    </source>
</evidence>
<gene>
    <name evidence="2" type="ORF">V5O49_08970</name>
</gene>
<evidence type="ECO:0000256" key="1">
    <source>
        <dbReference type="SAM" id="Phobius"/>
    </source>
</evidence>
<dbReference type="PIRSF" id="PIRSF010219">
    <property type="entry name" value="UCP010219"/>
    <property type="match status" value="1"/>
</dbReference>
<reference evidence="2" key="2">
    <citation type="submission" date="2024-02" db="EMBL/GenBank/DDBJ databases">
        <authorList>
            <person name="Prathaban M."/>
            <person name="Mythili R."/>
            <person name="Sharmila Devi N."/>
            <person name="Sobanaa M."/>
            <person name="Prathiviraj R."/>
            <person name="Selvin J."/>
        </authorList>
    </citation>
    <scope>NUCLEOTIDE SEQUENCE</scope>
    <source>
        <strain evidence="2">MP1014</strain>
    </source>
</reference>
<feature type="transmembrane region" description="Helical" evidence="1">
    <location>
        <begin position="122"/>
        <end position="142"/>
    </location>
</feature>
<keyword evidence="1" id="KW-0472">Membrane</keyword>
<evidence type="ECO:0000313" key="2">
    <source>
        <dbReference type="EMBL" id="MEG3615248.1"/>
    </source>
</evidence>
<name>A0ABU7Z799_9MICO</name>
<keyword evidence="1" id="KW-0812">Transmembrane</keyword>
<feature type="transmembrane region" description="Helical" evidence="1">
    <location>
        <begin position="226"/>
        <end position="250"/>
    </location>
</feature>
<reference evidence="2" key="1">
    <citation type="journal article" date="2024" name="Antonie Van Leeuwenhoek">
        <title>Isoptericola haloaureus sp. nov., a dimorphic actinobacterium isolated from mangrove sediments of southeast India, implicating biosaline agricultural significance through nitrogen fixation and salt tolerance genes.</title>
        <authorList>
            <person name="Prathaban M."/>
            <person name="Prathiviraj R."/>
            <person name="Ravichandran M."/>
            <person name="Natarajan S.D."/>
            <person name="Sobanaa M."/>
            <person name="Hari Krishna Kumar S."/>
            <person name="Chandrasekar V."/>
            <person name="Selvin J."/>
        </authorList>
    </citation>
    <scope>NUCLEOTIDE SEQUENCE</scope>
    <source>
        <strain evidence="2">MP1014</strain>
    </source>
</reference>
<dbReference type="RefSeq" id="WP_332901920.1">
    <property type="nucleotide sequence ID" value="NZ_JBAGLP010000117.1"/>
</dbReference>
<dbReference type="Pfam" id="PF11361">
    <property type="entry name" value="DUF3159"/>
    <property type="match status" value="1"/>
</dbReference>
<comment type="caution">
    <text evidence="2">The sequence shown here is derived from an EMBL/GenBank/DDBJ whole genome shotgun (WGS) entry which is preliminary data.</text>
</comment>
<proteinExistence type="predicted"/>
<feature type="transmembrane region" description="Helical" evidence="1">
    <location>
        <begin position="91"/>
        <end position="110"/>
    </location>
</feature>